<dbReference type="AlphaFoldDB" id="A0A5D3BEH8"/>
<name>A0A5D3BEH8_CUCMM</name>
<evidence type="ECO:0000313" key="4">
    <source>
        <dbReference type="Proteomes" id="UP000321393"/>
    </source>
</evidence>
<evidence type="ECO:0000313" key="2">
    <source>
        <dbReference type="EMBL" id="KAA0050244.1"/>
    </source>
</evidence>
<protein>
    <submittedName>
        <fullName evidence="2 3">Ileal sodium/bile acid cotransporter</fullName>
    </submittedName>
</protein>
<evidence type="ECO:0000313" key="3">
    <source>
        <dbReference type="EMBL" id="TYJ98162.1"/>
    </source>
</evidence>
<accession>A0A5D3BEH8</accession>
<feature type="transmembrane region" description="Helical" evidence="1">
    <location>
        <begin position="144"/>
        <end position="161"/>
    </location>
</feature>
<keyword evidence="1" id="KW-0812">Transmembrane</keyword>
<organism evidence="3 5">
    <name type="scientific">Cucumis melo var. makuwa</name>
    <name type="common">Oriental melon</name>
    <dbReference type="NCBI Taxonomy" id="1194695"/>
    <lineage>
        <taxon>Eukaryota</taxon>
        <taxon>Viridiplantae</taxon>
        <taxon>Streptophyta</taxon>
        <taxon>Embryophyta</taxon>
        <taxon>Tracheophyta</taxon>
        <taxon>Spermatophyta</taxon>
        <taxon>Magnoliopsida</taxon>
        <taxon>eudicotyledons</taxon>
        <taxon>Gunneridae</taxon>
        <taxon>Pentapetalae</taxon>
        <taxon>rosids</taxon>
        <taxon>fabids</taxon>
        <taxon>Cucurbitales</taxon>
        <taxon>Cucurbitaceae</taxon>
        <taxon>Benincaseae</taxon>
        <taxon>Cucumis</taxon>
    </lineage>
</organism>
<reference evidence="4 5" key="1">
    <citation type="submission" date="2019-08" db="EMBL/GenBank/DDBJ databases">
        <title>Draft genome sequences of two oriental melons (Cucumis melo L. var makuwa).</title>
        <authorList>
            <person name="Kwon S.-Y."/>
        </authorList>
    </citation>
    <scope>NUCLEOTIDE SEQUENCE [LARGE SCALE GENOMIC DNA]</scope>
    <source>
        <strain evidence="5">cv. Chang Bougi</strain>
        <strain evidence="4">cv. SW 3</strain>
        <tissue evidence="3">Leaf</tissue>
    </source>
</reference>
<feature type="transmembrane region" description="Helical" evidence="1">
    <location>
        <begin position="114"/>
        <end position="138"/>
    </location>
</feature>
<dbReference type="Proteomes" id="UP000321393">
    <property type="component" value="Unassembled WGS sequence"/>
</dbReference>
<dbReference type="Proteomes" id="UP000321947">
    <property type="component" value="Unassembled WGS sequence"/>
</dbReference>
<feature type="transmembrane region" description="Helical" evidence="1">
    <location>
        <begin position="89"/>
        <end position="107"/>
    </location>
</feature>
<proteinExistence type="predicted"/>
<dbReference type="OrthoDB" id="958739at2759"/>
<keyword evidence="1" id="KW-0472">Membrane</keyword>
<dbReference type="EMBL" id="SSTE01011875">
    <property type="protein sequence ID" value="KAA0050244.1"/>
    <property type="molecule type" value="Genomic_DNA"/>
</dbReference>
<gene>
    <name evidence="3" type="ORF">E5676_scaffold180G00440</name>
    <name evidence="2" type="ORF">E6C27_scaffold355G00890</name>
</gene>
<comment type="caution">
    <text evidence="3">The sequence shown here is derived from an EMBL/GenBank/DDBJ whole genome shotgun (WGS) entry which is preliminary data.</text>
</comment>
<dbReference type="EMBL" id="SSTD01018169">
    <property type="protein sequence ID" value="TYJ98162.1"/>
    <property type="molecule type" value="Genomic_DNA"/>
</dbReference>
<evidence type="ECO:0000256" key="1">
    <source>
        <dbReference type="SAM" id="Phobius"/>
    </source>
</evidence>
<evidence type="ECO:0000313" key="5">
    <source>
        <dbReference type="Proteomes" id="UP000321947"/>
    </source>
</evidence>
<keyword evidence="1" id="KW-1133">Transmembrane helix</keyword>
<sequence>MAETKPHEISLDMNELYSFITAVTNRNPGISSCTWGTAASDCLPIYIKMQRPSPVNSPQFGNTFVSSNFQAILGLFLNLPPSPPPLSELIGTVMLTAFVFSFCGVLLQKPFPKIAHLLQMFGALLAAIGVCIMGSPLLHPNLTWIRWLACGLILPAFITSFK</sequence>